<dbReference type="SMART" id="SM00918">
    <property type="entry name" value="Lig_chan-Glu_bd"/>
    <property type="match status" value="1"/>
</dbReference>
<evidence type="ECO:0000256" key="10">
    <source>
        <dbReference type="ARBA" id="ARBA00023257"/>
    </source>
</evidence>
<evidence type="ECO:0000256" key="11">
    <source>
        <dbReference type="ARBA" id="ARBA00023286"/>
    </source>
</evidence>
<dbReference type="InterPro" id="IPR019594">
    <property type="entry name" value="Glu/Gly-bd"/>
</dbReference>
<dbReference type="Pfam" id="PF01094">
    <property type="entry name" value="ANF_receptor"/>
    <property type="match status" value="1"/>
</dbReference>
<evidence type="ECO:0000256" key="1">
    <source>
        <dbReference type="ARBA" id="ARBA00004141"/>
    </source>
</evidence>
<keyword evidence="7 15" id="KW-0472">Membrane</keyword>
<dbReference type="OrthoDB" id="5984008at2759"/>
<evidence type="ECO:0000256" key="15">
    <source>
        <dbReference type="SAM" id="Phobius"/>
    </source>
</evidence>
<dbReference type="Proteomes" id="UP001148018">
    <property type="component" value="Unassembled WGS sequence"/>
</dbReference>
<dbReference type="AlphaFoldDB" id="A0A9Q0ETM7"/>
<dbReference type="SUPFAM" id="SSF53850">
    <property type="entry name" value="Periplasmic binding protein-like II"/>
    <property type="match status" value="1"/>
</dbReference>
<keyword evidence="4 15" id="KW-1133">Transmembrane helix</keyword>
<dbReference type="SMART" id="SM00079">
    <property type="entry name" value="PBPe"/>
    <property type="match status" value="1"/>
</dbReference>
<dbReference type="EMBL" id="JANIIK010000038">
    <property type="protein sequence ID" value="KAJ3610397.1"/>
    <property type="molecule type" value="Genomic_DNA"/>
</dbReference>
<dbReference type="Gene3D" id="1.10.287.70">
    <property type="match status" value="1"/>
</dbReference>
<feature type="region of interest" description="Disordered" evidence="14">
    <location>
        <begin position="484"/>
        <end position="515"/>
    </location>
</feature>
<proteinExistence type="predicted"/>
<dbReference type="FunFam" id="3.40.50.2300:FF:000220">
    <property type="entry name" value="Glutamate receptor, ionotropic, delta 1"/>
    <property type="match status" value="1"/>
</dbReference>
<evidence type="ECO:0000256" key="2">
    <source>
        <dbReference type="ARBA" id="ARBA00022448"/>
    </source>
</evidence>
<feature type="compositionally biased region" description="Gly residues" evidence="14">
    <location>
        <begin position="488"/>
        <end position="512"/>
    </location>
</feature>
<dbReference type="InterPro" id="IPR001320">
    <property type="entry name" value="Iontro_rcpt_C"/>
</dbReference>
<evidence type="ECO:0000313" key="19">
    <source>
        <dbReference type="Proteomes" id="UP001148018"/>
    </source>
</evidence>
<feature type="transmembrane region" description="Helical" evidence="15">
    <location>
        <begin position="455"/>
        <end position="475"/>
    </location>
</feature>
<evidence type="ECO:0000256" key="5">
    <source>
        <dbReference type="ARBA" id="ARBA00023018"/>
    </source>
</evidence>
<evidence type="ECO:0000256" key="8">
    <source>
        <dbReference type="ARBA" id="ARBA00023170"/>
    </source>
</evidence>
<evidence type="ECO:0000256" key="14">
    <source>
        <dbReference type="SAM" id="MobiDB-lite"/>
    </source>
</evidence>
<dbReference type="GO" id="GO:0015276">
    <property type="term" value="F:ligand-gated monoatomic ion channel activity"/>
    <property type="evidence" value="ECO:0007669"/>
    <property type="project" value="InterPro"/>
</dbReference>
<evidence type="ECO:0000256" key="7">
    <source>
        <dbReference type="ARBA" id="ARBA00023136"/>
    </source>
</evidence>
<dbReference type="InterPro" id="IPR001828">
    <property type="entry name" value="ANF_lig-bd_rcpt"/>
</dbReference>
<dbReference type="InterPro" id="IPR028082">
    <property type="entry name" value="Peripla_BP_I"/>
</dbReference>
<dbReference type="SUPFAM" id="SSF53822">
    <property type="entry name" value="Periplasmic binding protein-like I"/>
    <property type="match status" value="1"/>
</dbReference>
<dbReference type="GO" id="GO:0045211">
    <property type="term" value="C:postsynaptic membrane"/>
    <property type="evidence" value="ECO:0007669"/>
    <property type="project" value="UniProtKB-SubCell"/>
</dbReference>
<evidence type="ECO:0000259" key="17">
    <source>
        <dbReference type="SMART" id="SM00918"/>
    </source>
</evidence>
<feature type="domain" description="Ionotropic glutamate receptor L-glutamate and glycine-binding" evidence="17">
    <location>
        <begin position="340"/>
        <end position="402"/>
    </location>
</feature>
<sequence>MNQGILALVTSTGCAAASALQSLTDAMHIPHLFIQRNGEGTPRTACHLNPSPEGESYTLAARPPVRVNDVLLTLAFMDQASRLGLDVSLQRVDRNVSRVFSDLFSTMRTEELNRYRDTLRRAVLLMSPRGAQVFIHQAVETNLASKDSHWVYANEEVSDAEIMELVHSALGRMTVIRQIFPMWRDTNVRCMRNNHRISSLLCDPQDGYLQSLEVSNLYLYDSVLMLANAFYRKLEDRKWHSMASLNCMRKSTKPWNGGWSMLDTIQKGRISGLTGTMDFRVAGSNSHVQFEILGTSYSETFGKDVKRLATWDSTRGMNGSLKENRIESSMQGVTLKVEEPFVMVAENILGQPKRYKGFSIDVLDALAKTLGFKYHIYQVGDGRYGVALPNGSWNGMIGELIGKRADLALSALTITPERESVVDFSKRYLDYSVGILMRKTEEKINIFSLLAPFDLAVWACIAAAIPVVGVMIFLLRRIQSVRSHSSGSTGGGGGEAAAGGGGGGSGGGGGGTHTPPSLSNSLQSAIWIVYGAFVQQ</sequence>
<organism evidence="18 19">
    <name type="scientific">Muraenolepis orangiensis</name>
    <name type="common">Patagonian moray cod</name>
    <dbReference type="NCBI Taxonomy" id="630683"/>
    <lineage>
        <taxon>Eukaryota</taxon>
        <taxon>Metazoa</taxon>
        <taxon>Chordata</taxon>
        <taxon>Craniata</taxon>
        <taxon>Vertebrata</taxon>
        <taxon>Euteleostomi</taxon>
        <taxon>Actinopterygii</taxon>
        <taxon>Neopterygii</taxon>
        <taxon>Teleostei</taxon>
        <taxon>Neoteleostei</taxon>
        <taxon>Acanthomorphata</taxon>
        <taxon>Zeiogadaria</taxon>
        <taxon>Gadariae</taxon>
        <taxon>Gadiformes</taxon>
        <taxon>Muraenolepidoidei</taxon>
        <taxon>Muraenolepididae</taxon>
        <taxon>Muraenolepis</taxon>
    </lineage>
</organism>
<evidence type="ECO:0000256" key="6">
    <source>
        <dbReference type="ARBA" id="ARBA00023065"/>
    </source>
</evidence>
<feature type="non-terminal residue" evidence="18">
    <location>
        <position position="536"/>
    </location>
</feature>
<evidence type="ECO:0000256" key="12">
    <source>
        <dbReference type="ARBA" id="ARBA00023303"/>
    </source>
</evidence>
<keyword evidence="5" id="KW-0770">Synapse</keyword>
<evidence type="ECO:0000259" key="16">
    <source>
        <dbReference type="SMART" id="SM00079"/>
    </source>
</evidence>
<dbReference type="Gene3D" id="3.40.50.2300">
    <property type="match status" value="3"/>
</dbReference>
<dbReference type="FunFam" id="3.40.190.10:FF:000024">
    <property type="entry name" value="Glutamate receptor, ionotropic, delta 1"/>
    <property type="match status" value="1"/>
</dbReference>
<keyword evidence="2" id="KW-0813">Transport</keyword>
<keyword evidence="8" id="KW-0675">Receptor</keyword>
<dbReference type="InterPro" id="IPR015683">
    <property type="entry name" value="Ionotropic_Glu_rcpt"/>
</dbReference>
<evidence type="ECO:0000256" key="3">
    <source>
        <dbReference type="ARBA" id="ARBA00022692"/>
    </source>
</evidence>
<reference evidence="18" key="1">
    <citation type="submission" date="2022-07" db="EMBL/GenBank/DDBJ databases">
        <title>Chromosome-level genome of Muraenolepis orangiensis.</title>
        <authorList>
            <person name="Kim J."/>
        </authorList>
    </citation>
    <scope>NUCLEOTIDE SEQUENCE</scope>
    <source>
        <strain evidence="18">KU_S4_2022</strain>
        <tissue evidence="18">Muscle</tissue>
    </source>
</reference>
<feature type="domain" description="Ionotropic glutamate receptor C-terminal" evidence="16">
    <location>
        <begin position="330"/>
        <end position="530"/>
    </location>
</feature>
<keyword evidence="9" id="KW-0325">Glycoprotein</keyword>
<dbReference type="Gene3D" id="3.40.190.10">
    <property type="entry name" value="Periplasmic binding protein-like II"/>
    <property type="match status" value="1"/>
</dbReference>
<evidence type="ECO:0000256" key="4">
    <source>
        <dbReference type="ARBA" id="ARBA00022989"/>
    </source>
</evidence>
<dbReference type="PANTHER" id="PTHR18966">
    <property type="entry name" value="IONOTROPIC GLUTAMATE RECEPTOR"/>
    <property type="match status" value="1"/>
</dbReference>
<evidence type="ECO:0000256" key="9">
    <source>
        <dbReference type="ARBA" id="ARBA00023180"/>
    </source>
</evidence>
<evidence type="ECO:0000256" key="13">
    <source>
        <dbReference type="ARBA" id="ARBA00034100"/>
    </source>
</evidence>
<gene>
    <name evidence="18" type="ORF">NHX12_022489</name>
</gene>
<keyword evidence="3 15" id="KW-0812">Transmembrane</keyword>
<accession>A0A9Q0ETM7</accession>
<comment type="caution">
    <text evidence="18">The sequence shown here is derived from an EMBL/GenBank/DDBJ whole genome shotgun (WGS) entry which is preliminary data.</text>
</comment>
<keyword evidence="6" id="KW-0406">Ion transport</keyword>
<evidence type="ECO:0000313" key="18">
    <source>
        <dbReference type="EMBL" id="KAJ3610397.1"/>
    </source>
</evidence>
<keyword evidence="12" id="KW-0407">Ion channel</keyword>
<protein>
    <recommendedName>
        <fullName evidence="20">Glutamate receptor</fullName>
    </recommendedName>
</protein>
<keyword evidence="19" id="KW-1185">Reference proteome</keyword>
<name>A0A9Q0ETM7_9TELE</name>
<comment type="subcellular location">
    <subcellularLocation>
        <location evidence="1">Membrane</location>
        <topology evidence="1">Multi-pass membrane protein</topology>
    </subcellularLocation>
    <subcellularLocation>
        <location evidence="13">Postsynaptic cell membrane</location>
    </subcellularLocation>
</comment>
<evidence type="ECO:0008006" key="20">
    <source>
        <dbReference type="Google" id="ProtNLM"/>
    </source>
</evidence>
<keyword evidence="11" id="KW-1071">Ligand-gated ion channel</keyword>
<keyword evidence="10" id="KW-0628">Postsynaptic cell membrane</keyword>
<dbReference type="Pfam" id="PF10613">
    <property type="entry name" value="Lig_chan-Glu_bd"/>
    <property type="match status" value="1"/>
</dbReference>